<dbReference type="AlphaFoldDB" id="A0A918R569"/>
<name>A0A918R569_9SPHN</name>
<dbReference type="Pfam" id="PF20099">
    <property type="entry name" value="DUF6489"/>
    <property type="match status" value="1"/>
</dbReference>
<organism evidence="1 2">
    <name type="scientific">Novosphingobium arvoryzae</name>
    <dbReference type="NCBI Taxonomy" id="1256514"/>
    <lineage>
        <taxon>Bacteria</taxon>
        <taxon>Pseudomonadati</taxon>
        <taxon>Pseudomonadota</taxon>
        <taxon>Alphaproteobacteria</taxon>
        <taxon>Sphingomonadales</taxon>
        <taxon>Sphingomonadaceae</taxon>
        <taxon>Novosphingobium</taxon>
    </lineage>
</organism>
<gene>
    <name evidence="1" type="ORF">GCM10011617_00800</name>
</gene>
<reference evidence="1" key="2">
    <citation type="submission" date="2020-09" db="EMBL/GenBank/DDBJ databases">
        <authorList>
            <person name="Sun Q."/>
            <person name="Kim S."/>
        </authorList>
    </citation>
    <scope>NUCLEOTIDE SEQUENCE</scope>
    <source>
        <strain evidence="1">KCTC 32422</strain>
    </source>
</reference>
<comment type="caution">
    <text evidence="1">The sequence shown here is derived from an EMBL/GenBank/DDBJ whole genome shotgun (WGS) entry which is preliminary data.</text>
</comment>
<dbReference type="EMBL" id="BMZD01000001">
    <property type="protein sequence ID" value="GGZ86184.1"/>
    <property type="molecule type" value="Genomic_DNA"/>
</dbReference>
<dbReference type="RefSeq" id="WP_189538451.1">
    <property type="nucleotide sequence ID" value="NZ_BMZD01000001.1"/>
</dbReference>
<dbReference type="Proteomes" id="UP000634139">
    <property type="component" value="Unassembled WGS sequence"/>
</dbReference>
<reference evidence="1" key="1">
    <citation type="journal article" date="2014" name="Int. J. Syst. Evol. Microbiol.">
        <title>Complete genome sequence of Corynebacterium casei LMG S-19264T (=DSM 44701T), isolated from a smear-ripened cheese.</title>
        <authorList>
            <consortium name="US DOE Joint Genome Institute (JGI-PGF)"/>
            <person name="Walter F."/>
            <person name="Albersmeier A."/>
            <person name="Kalinowski J."/>
            <person name="Ruckert C."/>
        </authorList>
    </citation>
    <scope>NUCLEOTIDE SEQUENCE</scope>
    <source>
        <strain evidence="1">KCTC 32422</strain>
    </source>
</reference>
<evidence type="ECO:0000313" key="2">
    <source>
        <dbReference type="Proteomes" id="UP000634139"/>
    </source>
</evidence>
<accession>A0A918R569</accession>
<sequence>MKINVEIDCTPQEARTFLGLPDVAKANEFYVDAIAKAMKGAGNVEQVQEFAKNLAPMGQVGMKLFQSFMENSSAFASGAKKKGDD</sequence>
<keyword evidence="2" id="KW-1185">Reference proteome</keyword>
<protein>
    <submittedName>
        <fullName evidence="1">Uncharacterized protein</fullName>
    </submittedName>
</protein>
<evidence type="ECO:0000313" key="1">
    <source>
        <dbReference type="EMBL" id="GGZ86184.1"/>
    </source>
</evidence>
<dbReference type="InterPro" id="IPR045502">
    <property type="entry name" value="DUF6489"/>
</dbReference>
<proteinExistence type="predicted"/>